<gene>
    <name evidence="2" type="ORF">FHY32_003625</name>
</gene>
<name>A0AAW3U9V4_XANEU</name>
<feature type="region of interest" description="Disordered" evidence="1">
    <location>
        <begin position="1"/>
        <end position="37"/>
    </location>
</feature>
<reference evidence="2 3" key="1">
    <citation type="submission" date="2020-08" db="EMBL/GenBank/DDBJ databases">
        <title>Studying the diversity of plant-associated saprophytic bacteria and their role in host health and plant-pathogen interactions.</title>
        <authorList>
            <person name="Potnis N."/>
        </authorList>
    </citation>
    <scope>NUCLEOTIDE SEQUENCE [LARGE SCALE GENOMIC DNA]</scope>
    <source>
        <strain evidence="2 3">CFBP 7922</strain>
    </source>
</reference>
<evidence type="ECO:0000313" key="3">
    <source>
        <dbReference type="Proteomes" id="UP000576603"/>
    </source>
</evidence>
<dbReference type="Proteomes" id="UP000576603">
    <property type="component" value="Unassembled WGS sequence"/>
</dbReference>
<organism evidence="2 3">
    <name type="scientific">Xanthomonas euvesicatoria</name>
    <dbReference type="NCBI Taxonomy" id="456327"/>
    <lineage>
        <taxon>Bacteria</taxon>
        <taxon>Pseudomonadati</taxon>
        <taxon>Pseudomonadota</taxon>
        <taxon>Gammaproteobacteria</taxon>
        <taxon>Lysobacterales</taxon>
        <taxon>Lysobacteraceae</taxon>
        <taxon>Xanthomonas</taxon>
    </lineage>
</organism>
<dbReference type="EMBL" id="JACHNL010000008">
    <property type="protein sequence ID" value="MBB4725234.1"/>
    <property type="molecule type" value="Genomic_DNA"/>
</dbReference>
<accession>A0AAW3U9V4</accession>
<protein>
    <submittedName>
        <fullName evidence="2">Uncharacterized protein</fullName>
    </submittedName>
</protein>
<sequence>MNSLPARTQGIPKIAARAAPTPRPHDHGQAALLPFAA</sequence>
<evidence type="ECO:0000313" key="2">
    <source>
        <dbReference type="EMBL" id="MBB4725234.1"/>
    </source>
</evidence>
<proteinExistence type="predicted"/>
<evidence type="ECO:0000256" key="1">
    <source>
        <dbReference type="SAM" id="MobiDB-lite"/>
    </source>
</evidence>
<dbReference type="AlphaFoldDB" id="A0AAW3U9V4"/>
<comment type="caution">
    <text evidence="2">The sequence shown here is derived from an EMBL/GenBank/DDBJ whole genome shotgun (WGS) entry which is preliminary data.</text>
</comment>